<dbReference type="FunCoup" id="A0A3N4LU37">
    <property type="interactions" value="742"/>
</dbReference>
<sequence>MPSPAENTHTPSLPPATLSLLSGAVAGTTVDTTLFPLDTLKTRLQSRSGFLSSGGFRHIYSGLGPVVLFSAPSAALFFVTYDTTKRLRPLPSSSAGTHMVAASLGELAACLVRVPTEVLKQRAQAKQFGNAREAFREIWALRRTGWGRVLREMYRGGGVTVMREIPFTVIQFPLWEALKSGWAMRKMKLSTTNTNTNAHVTTPIESALFGSLSGALAALITTPLDVLKTRIMLSRRHLENPETITASSTSSIPKAHSAGSILREILREEGPRALMKGWAPRVMWISIGGAVFLGAYDAARAALERL</sequence>
<dbReference type="Gene3D" id="1.50.40.10">
    <property type="entry name" value="Mitochondrial carrier domain"/>
    <property type="match status" value="1"/>
</dbReference>
<keyword evidence="9 10" id="KW-0472">Membrane</keyword>
<comment type="subcellular location">
    <subcellularLocation>
        <location evidence="1">Mitochondrion inner membrane</location>
        <topology evidence="1">Multi-pass membrane protein</topology>
    </subcellularLocation>
</comment>
<keyword evidence="14" id="KW-1185">Reference proteome</keyword>
<keyword evidence="4 10" id="KW-0812">Transmembrane</keyword>
<evidence type="ECO:0000256" key="10">
    <source>
        <dbReference type="PROSITE-ProRule" id="PRU00282"/>
    </source>
</evidence>
<evidence type="ECO:0000256" key="1">
    <source>
        <dbReference type="ARBA" id="ARBA00004448"/>
    </source>
</evidence>
<dbReference type="STRING" id="1051890.A0A3N4LU37"/>
<evidence type="ECO:0000256" key="9">
    <source>
        <dbReference type="ARBA" id="ARBA00023136"/>
    </source>
</evidence>
<gene>
    <name evidence="13" type="ORF">L211DRAFT_840713</name>
</gene>
<dbReference type="InterPro" id="IPR002067">
    <property type="entry name" value="MCP"/>
</dbReference>
<evidence type="ECO:0000256" key="7">
    <source>
        <dbReference type="ARBA" id="ARBA00022989"/>
    </source>
</evidence>
<dbReference type="SUPFAM" id="SSF103506">
    <property type="entry name" value="Mitochondrial carrier"/>
    <property type="match status" value="1"/>
</dbReference>
<proteinExistence type="inferred from homology"/>
<comment type="similarity">
    <text evidence="2 11">Belongs to the mitochondrial carrier (TC 2.A.29) family.</text>
</comment>
<feature type="repeat" description="Solcar" evidence="10">
    <location>
        <begin position="93"/>
        <end position="181"/>
    </location>
</feature>
<keyword evidence="5" id="KW-0677">Repeat</keyword>
<protein>
    <submittedName>
        <fullName evidence="13">Mitochondrial carrier</fullName>
    </submittedName>
</protein>
<keyword evidence="6" id="KW-0999">Mitochondrion inner membrane</keyword>
<accession>A0A3N4LU37</accession>
<dbReference type="Proteomes" id="UP000267821">
    <property type="component" value="Unassembled WGS sequence"/>
</dbReference>
<evidence type="ECO:0000313" key="14">
    <source>
        <dbReference type="Proteomes" id="UP000267821"/>
    </source>
</evidence>
<keyword evidence="8" id="KW-0496">Mitochondrion</keyword>
<dbReference type="InterPro" id="IPR023395">
    <property type="entry name" value="MCP_dom_sf"/>
</dbReference>
<dbReference type="GO" id="GO:0005743">
    <property type="term" value="C:mitochondrial inner membrane"/>
    <property type="evidence" value="ECO:0007669"/>
    <property type="project" value="UniProtKB-SubCell"/>
</dbReference>
<name>A0A3N4LU37_9PEZI</name>
<organism evidence="13 14">
    <name type="scientific">Terfezia boudieri ATCC MYA-4762</name>
    <dbReference type="NCBI Taxonomy" id="1051890"/>
    <lineage>
        <taxon>Eukaryota</taxon>
        <taxon>Fungi</taxon>
        <taxon>Dikarya</taxon>
        <taxon>Ascomycota</taxon>
        <taxon>Pezizomycotina</taxon>
        <taxon>Pezizomycetes</taxon>
        <taxon>Pezizales</taxon>
        <taxon>Pezizaceae</taxon>
        <taxon>Terfezia</taxon>
    </lineage>
</organism>
<dbReference type="InParanoid" id="A0A3N4LU37"/>
<feature type="transmembrane region" description="Helical" evidence="12">
    <location>
        <begin position="20"/>
        <end position="37"/>
    </location>
</feature>
<evidence type="ECO:0000256" key="8">
    <source>
        <dbReference type="ARBA" id="ARBA00023128"/>
    </source>
</evidence>
<dbReference type="OrthoDB" id="276989at2759"/>
<dbReference type="InterPro" id="IPR018108">
    <property type="entry name" value="MCP_transmembrane"/>
</dbReference>
<evidence type="ECO:0000256" key="5">
    <source>
        <dbReference type="ARBA" id="ARBA00022737"/>
    </source>
</evidence>
<evidence type="ECO:0000256" key="4">
    <source>
        <dbReference type="ARBA" id="ARBA00022692"/>
    </source>
</evidence>
<dbReference type="PRINTS" id="PR00926">
    <property type="entry name" value="MITOCARRIER"/>
</dbReference>
<dbReference type="AlphaFoldDB" id="A0A3N4LU37"/>
<evidence type="ECO:0000256" key="11">
    <source>
        <dbReference type="RuleBase" id="RU000488"/>
    </source>
</evidence>
<feature type="repeat" description="Solcar" evidence="10">
    <location>
        <begin position="201"/>
        <end position="302"/>
    </location>
</feature>
<evidence type="ECO:0000256" key="12">
    <source>
        <dbReference type="SAM" id="Phobius"/>
    </source>
</evidence>
<dbReference type="PANTHER" id="PTHR45667">
    <property type="entry name" value="S-ADENOSYLMETHIONINE MITOCHONDRIAL CARRIER PROTEIN"/>
    <property type="match status" value="1"/>
</dbReference>
<dbReference type="PROSITE" id="PS50920">
    <property type="entry name" value="SOLCAR"/>
    <property type="match status" value="3"/>
</dbReference>
<evidence type="ECO:0000313" key="13">
    <source>
        <dbReference type="EMBL" id="RPB21525.1"/>
    </source>
</evidence>
<dbReference type="GO" id="GO:0055085">
    <property type="term" value="P:transmembrane transport"/>
    <property type="evidence" value="ECO:0007669"/>
    <property type="project" value="InterPro"/>
</dbReference>
<feature type="repeat" description="Solcar" evidence="10">
    <location>
        <begin position="14"/>
        <end position="87"/>
    </location>
</feature>
<feature type="transmembrane region" description="Helical" evidence="12">
    <location>
        <begin position="58"/>
        <end position="81"/>
    </location>
</feature>
<dbReference type="EMBL" id="ML121559">
    <property type="protein sequence ID" value="RPB21525.1"/>
    <property type="molecule type" value="Genomic_DNA"/>
</dbReference>
<keyword evidence="3 11" id="KW-0813">Transport</keyword>
<evidence type="ECO:0000256" key="3">
    <source>
        <dbReference type="ARBA" id="ARBA00022448"/>
    </source>
</evidence>
<keyword evidence="7 12" id="KW-1133">Transmembrane helix</keyword>
<evidence type="ECO:0000256" key="6">
    <source>
        <dbReference type="ARBA" id="ARBA00022792"/>
    </source>
</evidence>
<dbReference type="Pfam" id="PF00153">
    <property type="entry name" value="Mito_carr"/>
    <property type="match status" value="3"/>
</dbReference>
<evidence type="ECO:0000256" key="2">
    <source>
        <dbReference type="ARBA" id="ARBA00006375"/>
    </source>
</evidence>
<reference evidence="13 14" key="1">
    <citation type="journal article" date="2018" name="Nat. Ecol. Evol.">
        <title>Pezizomycetes genomes reveal the molecular basis of ectomycorrhizal truffle lifestyle.</title>
        <authorList>
            <person name="Murat C."/>
            <person name="Payen T."/>
            <person name="Noel B."/>
            <person name="Kuo A."/>
            <person name="Morin E."/>
            <person name="Chen J."/>
            <person name="Kohler A."/>
            <person name="Krizsan K."/>
            <person name="Balestrini R."/>
            <person name="Da Silva C."/>
            <person name="Montanini B."/>
            <person name="Hainaut M."/>
            <person name="Levati E."/>
            <person name="Barry K.W."/>
            <person name="Belfiori B."/>
            <person name="Cichocki N."/>
            <person name="Clum A."/>
            <person name="Dockter R.B."/>
            <person name="Fauchery L."/>
            <person name="Guy J."/>
            <person name="Iotti M."/>
            <person name="Le Tacon F."/>
            <person name="Lindquist E.A."/>
            <person name="Lipzen A."/>
            <person name="Malagnac F."/>
            <person name="Mello A."/>
            <person name="Molinier V."/>
            <person name="Miyauchi S."/>
            <person name="Poulain J."/>
            <person name="Riccioni C."/>
            <person name="Rubini A."/>
            <person name="Sitrit Y."/>
            <person name="Splivallo R."/>
            <person name="Traeger S."/>
            <person name="Wang M."/>
            <person name="Zifcakova L."/>
            <person name="Wipf D."/>
            <person name="Zambonelli A."/>
            <person name="Paolocci F."/>
            <person name="Nowrousian M."/>
            <person name="Ottonello S."/>
            <person name="Baldrian P."/>
            <person name="Spatafora J.W."/>
            <person name="Henrissat B."/>
            <person name="Nagy L.G."/>
            <person name="Aury J.M."/>
            <person name="Wincker P."/>
            <person name="Grigoriev I.V."/>
            <person name="Bonfante P."/>
            <person name="Martin F.M."/>
        </authorList>
    </citation>
    <scope>NUCLEOTIDE SEQUENCE [LARGE SCALE GENOMIC DNA]</scope>
    <source>
        <strain evidence="13 14">ATCC MYA-4762</strain>
    </source>
</reference>